<proteinExistence type="predicted"/>
<dbReference type="SUPFAM" id="SSF46955">
    <property type="entry name" value="Putative DNA-binding domain"/>
    <property type="match status" value="1"/>
</dbReference>
<dbReference type="PRINTS" id="PR00040">
    <property type="entry name" value="HTHMERR"/>
</dbReference>
<dbReference type="InterPro" id="IPR011989">
    <property type="entry name" value="ARM-like"/>
</dbReference>
<name>A0A366IN22_9MICO</name>
<dbReference type="InterPro" id="IPR016024">
    <property type="entry name" value="ARM-type_fold"/>
</dbReference>
<dbReference type="Proteomes" id="UP000253509">
    <property type="component" value="Unassembled WGS sequence"/>
</dbReference>
<dbReference type="GO" id="GO:0003677">
    <property type="term" value="F:DNA binding"/>
    <property type="evidence" value="ECO:0007669"/>
    <property type="project" value="UniProtKB-KW"/>
</dbReference>
<sequence>MLIGEVARRSGVSARMLRHYESLGLLEPSARTSGGYREYTADDIHRIFHIEGLRALGMSLRDVGSALADPDFDPEEVITELIAAARSRIAAERELLARLERVARLHHTDGESLLQTIDLMRSLESRDVILRHRAALDSGAEGAVPVDTLSRAVLDESVLNAAGALRWALAQSGADAVSHLVDGLSEGETETRRNAIRALDEVRRNSPGELDTATMATITQALRRGLTDTDGDVRTVAALALGQMLDGTAIADLFEMAMDGPKDIDAAEALAGFVTNGHSRGGTAAGDANRIMSELRRHSRSPEATVRFRVLQVLAEIPGPESDDFIAELIADPDREVAVTAKAMLHARTSRATSPRAAVRNPAH</sequence>
<reference evidence="3 4" key="1">
    <citation type="submission" date="2018-06" db="EMBL/GenBank/DDBJ databases">
        <title>Freshwater and sediment microbial communities from various areas in North America, analyzing microbe dynamics in response to fracking.</title>
        <authorList>
            <person name="Lamendella R."/>
        </authorList>
    </citation>
    <scope>NUCLEOTIDE SEQUENCE [LARGE SCALE GENOMIC DNA]</scope>
    <source>
        <strain evidence="3 4">3b_TX</strain>
    </source>
</reference>
<dbReference type="AlphaFoldDB" id="A0A366IN22"/>
<dbReference type="Pfam" id="PF13646">
    <property type="entry name" value="HEAT_2"/>
    <property type="match status" value="1"/>
</dbReference>
<dbReference type="Pfam" id="PF13411">
    <property type="entry name" value="MerR_1"/>
    <property type="match status" value="1"/>
</dbReference>
<dbReference type="PANTHER" id="PTHR30204">
    <property type="entry name" value="REDOX-CYCLING DRUG-SENSING TRANSCRIPTIONAL ACTIVATOR SOXR"/>
    <property type="match status" value="1"/>
</dbReference>
<evidence type="ECO:0000256" key="1">
    <source>
        <dbReference type="ARBA" id="ARBA00023125"/>
    </source>
</evidence>
<dbReference type="Gene3D" id="1.10.1660.10">
    <property type="match status" value="1"/>
</dbReference>
<comment type="caution">
    <text evidence="3">The sequence shown here is derived from an EMBL/GenBank/DDBJ whole genome shotgun (WGS) entry which is preliminary data.</text>
</comment>
<dbReference type="PROSITE" id="PS00552">
    <property type="entry name" value="HTH_MERR_1"/>
    <property type="match status" value="1"/>
</dbReference>
<dbReference type="PROSITE" id="PS50937">
    <property type="entry name" value="HTH_MERR_2"/>
    <property type="match status" value="1"/>
</dbReference>
<keyword evidence="1" id="KW-0238">DNA-binding</keyword>
<dbReference type="SMART" id="SM00422">
    <property type="entry name" value="HTH_MERR"/>
    <property type="match status" value="1"/>
</dbReference>
<dbReference type="EMBL" id="QNSB01000002">
    <property type="protein sequence ID" value="RBP73565.1"/>
    <property type="molecule type" value="Genomic_DNA"/>
</dbReference>
<dbReference type="SUPFAM" id="SSF48371">
    <property type="entry name" value="ARM repeat"/>
    <property type="match status" value="1"/>
</dbReference>
<keyword evidence="4" id="KW-1185">Reference proteome</keyword>
<dbReference type="GO" id="GO:0003700">
    <property type="term" value="F:DNA-binding transcription factor activity"/>
    <property type="evidence" value="ECO:0007669"/>
    <property type="project" value="InterPro"/>
</dbReference>
<gene>
    <name evidence="3" type="ORF">DFO65_10293</name>
</gene>
<evidence type="ECO:0000259" key="2">
    <source>
        <dbReference type="PROSITE" id="PS50937"/>
    </source>
</evidence>
<evidence type="ECO:0000313" key="4">
    <source>
        <dbReference type="Proteomes" id="UP000253509"/>
    </source>
</evidence>
<dbReference type="PANTHER" id="PTHR30204:SF93">
    <property type="entry name" value="HTH MERR-TYPE DOMAIN-CONTAINING PROTEIN"/>
    <property type="match status" value="1"/>
</dbReference>
<dbReference type="InterPro" id="IPR009061">
    <property type="entry name" value="DNA-bd_dom_put_sf"/>
</dbReference>
<protein>
    <submittedName>
        <fullName evidence="3">Transcriptional regulator</fullName>
    </submittedName>
</protein>
<dbReference type="InterPro" id="IPR000551">
    <property type="entry name" value="MerR-type_HTH_dom"/>
</dbReference>
<organism evidence="3 4">
    <name type="scientific">Brevibacterium celere</name>
    <dbReference type="NCBI Taxonomy" id="225845"/>
    <lineage>
        <taxon>Bacteria</taxon>
        <taxon>Bacillati</taxon>
        <taxon>Actinomycetota</taxon>
        <taxon>Actinomycetes</taxon>
        <taxon>Micrococcales</taxon>
        <taxon>Brevibacteriaceae</taxon>
        <taxon>Brevibacterium</taxon>
    </lineage>
</organism>
<dbReference type="Gene3D" id="1.25.10.10">
    <property type="entry name" value="Leucine-rich Repeat Variant"/>
    <property type="match status" value="1"/>
</dbReference>
<dbReference type="RefSeq" id="WP_113902963.1">
    <property type="nucleotide sequence ID" value="NZ_QNSB01000002.1"/>
</dbReference>
<evidence type="ECO:0000313" key="3">
    <source>
        <dbReference type="EMBL" id="RBP73565.1"/>
    </source>
</evidence>
<accession>A0A366IN22</accession>
<dbReference type="InterPro" id="IPR047057">
    <property type="entry name" value="MerR_fam"/>
</dbReference>
<feature type="domain" description="HTH merR-type" evidence="2">
    <location>
        <begin position="1"/>
        <end position="69"/>
    </location>
</feature>